<dbReference type="Proteomes" id="UP000494120">
    <property type="component" value="Unassembled WGS sequence"/>
</dbReference>
<gene>
    <name evidence="1" type="ORF">BLA17378_07781</name>
</gene>
<dbReference type="RefSeq" id="WP_174962728.1">
    <property type="nucleotide sequence ID" value="NZ_CABVQG010000049.1"/>
</dbReference>
<evidence type="ECO:0000313" key="2">
    <source>
        <dbReference type="Proteomes" id="UP000494120"/>
    </source>
</evidence>
<proteinExistence type="predicted"/>
<dbReference type="EMBL" id="CABVQG010000049">
    <property type="protein sequence ID" value="VWD37314.1"/>
    <property type="molecule type" value="Genomic_DNA"/>
</dbReference>
<reference evidence="1 2" key="1">
    <citation type="submission" date="2019-09" db="EMBL/GenBank/DDBJ databases">
        <authorList>
            <person name="Depoorter E."/>
        </authorList>
    </citation>
    <scope>NUCLEOTIDE SEQUENCE [LARGE SCALE GENOMIC DNA]</scope>
    <source>
        <strain evidence="1 2">R-17378</strain>
    </source>
</reference>
<protein>
    <submittedName>
        <fullName evidence="1">Uncharacterized protein</fullName>
    </submittedName>
</protein>
<keyword evidence="2" id="KW-1185">Reference proteome</keyword>
<name>A0ABY6Y513_9BURK</name>
<comment type="caution">
    <text evidence="1">The sequence shown here is derived from an EMBL/GenBank/DDBJ whole genome shotgun (WGS) entry which is preliminary data.</text>
</comment>
<organism evidence="1 2">
    <name type="scientific">Burkholderia aenigmatica</name>
    <dbReference type="NCBI Taxonomy" id="2015348"/>
    <lineage>
        <taxon>Bacteria</taxon>
        <taxon>Pseudomonadati</taxon>
        <taxon>Pseudomonadota</taxon>
        <taxon>Betaproteobacteria</taxon>
        <taxon>Burkholderiales</taxon>
        <taxon>Burkholderiaceae</taxon>
        <taxon>Burkholderia</taxon>
        <taxon>Burkholderia cepacia complex</taxon>
    </lineage>
</organism>
<accession>A0ABY6Y513</accession>
<evidence type="ECO:0000313" key="1">
    <source>
        <dbReference type="EMBL" id="VWD37314.1"/>
    </source>
</evidence>
<sequence length="116" mass="12845">MYRDAILGAMPSNAEFQTAPDYRKQEIVADLLRAILVSLDQEGREPDRWEGQNIAQAIGYLLAQWYHAAAAAAVIAMTPSDERGKPETWGRTDDTVTVRALRDALEYAAGKPALNR</sequence>